<evidence type="ECO:0000256" key="1">
    <source>
        <dbReference type="SAM" id="MobiDB-lite"/>
    </source>
</evidence>
<comment type="caution">
    <text evidence="2">The sequence shown here is derived from an EMBL/GenBank/DDBJ whole genome shotgun (WGS) entry which is preliminary data.</text>
</comment>
<organism evidence="2 3">
    <name type="scientific">Stylosanthes scabra</name>
    <dbReference type="NCBI Taxonomy" id="79078"/>
    <lineage>
        <taxon>Eukaryota</taxon>
        <taxon>Viridiplantae</taxon>
        <taxon>Streptophyta</taxon>
        <taxon>Embryophyta</taxon>
        <taxon>Tracheophyta</taxon>
        <taxon>Spermatophyta</taxon>
        <taxon>Magnoliopsida</taxon>
        <taxon>eudicotyledons</taxon>
        <taxon>Gunneridae</taxon>
        <taxon>Pentapetalae</taxon>
        <taxon>rosids</taxon>
        <taxon>fabids</taxon>
        <taxon>Fabales</taxon>
        <taxon>Fabaceae</taxon>
        <taxon>Papilionoideae</taxon>
        <taxon>50 kb inversion clade</taxon>
        <taxon>dalbergioids sensu lato</taxon>
        <taxon>Dalbergieae</taxon>
        <taxon>Pterocarpus clade</taxon>
        <taxon>Stylosanthes</taxon>
    </lineage>
</organism>
<sequence>MRSDTCQMQIGASELSRRPRGSGRGVGQNQIGSSGGSRRGLKKTGQVRVCHRPLNNKHNRTAAETTGLKFEADEHNRR</sequence>
<feature type="compositionally biased region" description="Polar residues" evidence="1">
    <location>
        <begin position="1"/>
        <end position="10"/>
    </location>
</feature>
<proteinExistence type="predicted"/>
<protein>
    <submittedName>
        <fullName evidence="2">Uncharacterized protein</fullName>
    </submittedName>
</protein>
<name>A0ABU6Y3A7_9FABA</name>
<feature type="compositionally biased region" description="Basic residues" evidence="1">
    <location>
        <begin position="49"/>
        <end position="60"/>
    </location>
</feature>
<dbReference type="EMBL" id="JASCZI010241665">
    <property type="protein sequence ID" value="MED6204026.1"/>
    <property type="molecule type" value="Genomic_DNA"/>
</dbReference>
<gene>
    <name evidence="2" type="ORF">PIB30_005031</name>
</gene>
<evidence type="ECO:0000313" key="3">
    <source>
        <dbReference type="Proteomes" id="UP001341840"/>
    </source>
</evidence>
<keyword evidence="3" id="KW-1185">Reference proteome</keyword>
<dbReference type="Proteomes" id="UP001341840">
    <property type="component" value="Unassembled WGS sequence"/>
</dbReference>
<accession>A0ABU6Y3A7</accession>
<feature type="region of interest" description="Disordered" evidence="1">
    <location>
        <begin position="1"/>
        <end position="78"/>
    </location>
</feature>
<evidence type="ECO:0000313" key="2">
    <source>
        <dbReference type="EMBL" id="MED6204026.1"/>
    </source>
</evidence>
<reference evidence="2 3" key="1">
    <citation type="journal article" date="2023" name="Plants (Basel)">
        <title>Bridging the Gap: Combining Genomics and Transcriptomics Approaches to Understand Stylosanthes scabra, an Orphan Legume from the Brazilian Caatinga.</title>
        <authorList>
            <person name="Ferreira-Neto J.R.C."/>
            <person name="da Silva M.D."/>
            <person name="Binneck E."/>
            <person name="de Melo N.F."/>
            <person name="da Silva R.H."/>
            <person name="de Melo A.L.T.M."/>
            <person name="Pandolfi V."/>
            <person name="Bustamante F.O."/>
            <person name="Brasileiro-Vidal A.C."/>
            <person name="Benko-Iseppon A.M."/>
        </authorList>
    </citation>
    <scope>NUCLEOTIDE SEQUENCE [LARGE SCALE GENOMIC DNA]</scope>
    <source>
        <tissue evidence="2">Leaves</tissue>
    </source>
</reference>